<dbReference type="EMBL" id="LN899823">
    <property type="protein sequence ID" value="CUV25895.1"/>
    <property type="molecule type" value="Genomic_DNA"/>
</dbReference>
<dbReference type="EMBL" id="CP085044">
    <property type="protein sequence ID" value="UZF18017.1"/>
    <property type="molecule type" value="Genomic_DNA"/>
</dbReference>
<evidence type="ECO:0000313" key="10">
    <source>
        <dbReference type="EMBL" id="CUV40879.1"/>
    </source>
</evidence>
<evidence type="ECO:0000313" key="8">
    <source>
        <dbReference type="EMBL" id="CUV25895.1"/>
    </source>
</evidence>
<feature type="transmembrane region" description="Helical" evidence="6">
    <location>
        <begin position="102"/>
        <end position="125"/>
    </location>
</feature>
<feature type="transmembrane region" description="Helical" evidence="6">
    <location>
        <begin position="55"/>
        <end position="75"/>
    </location>
</feature>
<dbReference type="Pfam" id="PF01554">
    <property type="entry name" value="MatE"/>
    <property type="match status" value="2"/>
</dbReference>
<evidence type="ECO:0000313" key="13">
    <source>
        <dbReference type="EMBL" id="UZF18017.1"/>
    </source>
</evidence>
<feature type="transmembrane region" description="Helical" evidence="6">
    <location>
        <begin position="145"/>
        <end position="163"/>
    </location>
</feature>
<dbReference type="CDD" id="cd13136">
    <property type="entry name" value="MATE_DinF_like"/>
    <property type="match status" value="1"/>
</dbReference>
<geneLocation type="plasmid" evidence="13">
    <name>p1</name>
</geneLocation>
<keyword evidence="4 6" id="KW-1133">Transmembrane helix</keyword>
<evidence type="ECO:0000313" key="9">
    <source>
        <dbReference type="EMBL" id="CUV32372.1"/>
    </source>
</evidence>
<name>A0A0K1ZQQ4_RALSL</name>
<gene>
    <name evidence="8" type="primary">dinF</name>
    <name evidence="13" type="ORF">LH706_21025</name>
    <name evidence="7" type="ORF">PSS4_v1_10024</name>
    <name evidence="12" type="ORF">RD1301_v1_890012</name>
    <name evidence="8" type="ORF">RUN1744_v1_1150010</name>
    <name evidence="11" type="ORF">RUN215_v1_10010</name>
    <name evidence="9" type="ORF">TD1301_v1_30029</name>
    <name evidence="10" type="ORF">TF3108_v1_590010</name>
</gene>
<feature type="transmembrane region" description="Helical" evidence="6">
    <location>
        <begin position="396"/>
        <end position="416"/>
    </location>
</feature>
<dbReference type="GO" id="GO:0005886">
    <property type="term" value="C:plasma membrane"/>
    <property type="evidence" value="ECO:0007669"/>
    <property type="project" value="TreeGrafter"/>
</dbReference>
<keyword evidence="5 6" id="KW-0472">Membrane</keyword>
<dbReference type="GO" id="GO:0042910">
    <property type="term" value="F:xenobiotic transmembrane transporter activity"/>
    <property type="evidence" value="ECO:0007669"/>
    <property type="project" value="InterPro"/>
</dbReference>
<proteinExistence type="inferred from homology"/>
<dbReference type="EMBL" id="LN899825">
    <property type="protein sequence ID" value="CUV32372.1"/>
    <property type="molecule type" value="Genomic_DNA"/>
</dbReference>
<dbReference type="GO" id="GO:0015297">
    <property type="term" value="F:antiporter activity"/>
    <property type="evidence" value="ECO:0007669"/>
    <property type="project" value="InterPro"/>
</dbReference>
<feature type="transmembrane region" description="Helical" evidence="6">
    <location>
        <begin position="422"/>
        <end position="442"/>
    </location>
</feature>
<dbReference type="PANTHER" id="PTHR42893:SF46">
    <property type="entry name" value="PROTEIN DETOXIFICATION 44, CHLOROPLASTIC"/>
    <property type="match status" value="1"/>
</dbReference>
<dbReference type="InterPro" id="IPR002528">
    <property type="entry name" value="MATE_fam"/>
</dbReference>
<feature type="transmembrane region" description="Helical" evidence="6">
    <location>
        <begin position="170"/>
        <end position="191"/>
    </location>
</feature>
<dbReference type="NCBIfam" id="TIGR00797">
    <property type="entry name" value="matE"/>
    <property type="match status" value="1"/>
</dbReference>
<dbReference type="EMBL" id="LN899826">
    <property type="protein sequence ID" value="CUV40879.1"/>
    <property type="molecule type" value="Genomic_DNA"/>
</dbReference>
<evidence type="ECO:0000313" key="12">
    <source>
        <dbReference type="EMBL" id="CUV60318.1"/>
    </source>
</evidence>
<sequence length="457" mass="47937">MEHSSAIPVAPGRPMQWHRRVLALAFPIVLANLTQPLLSAVDTAVAGHLPGPEYLGGVALGGVFFNFVFWGFGFLRMGTTGLVAQAHGAGDARGLRANVARALLLALGIGLALLVLQGPAIRFTLALLGASDAVTRMAGIYCHARIWSAPFALANYVVLGTLLGRQQVRLALLLQVFINLVNMVAVLGLVLGAGMGVGGIGAATAVADILGFALGMALLRLLSRDGMRGLPPMTRAELLARDAWRRLMGLNADIFLRTACLLAAFGWFAHAGAQQGDVILAANALLLNFLTFMAYGLDGFAHAAEALVGAALGARDGRALRSAIRVSTLWSVLGAALFSLVYAVAGSVIIGWLTDQPAVREAARHALVWAALLPVVSVWGFQFDGVFIGATRTRELLLTMAFSALVFGLLAVALLPRWGNPGLWFAMLAFMALRGMTLGMLLPRVLNAAPAASPQAA</sequence>
<dbReference type="InterPro" id="IPR044644">
    <property type="entry name" value="DinF-like"/>
</dbReference>
<feature type="transmembrane region" description="Helical" evidence="6">
    <location>
        <begin position="254"/>
        <end position="272"/>
    </location>
</feature>
<reference evidence="13" key="2">
    <citation type="submission" date="2021-10" db="EMBL/GenBank/DDBJ databases">
        <title>Complete genome sequences of five Ralstonia solancearum strains isolated from sunflower.</title>
        <authorList>
            <person name="She X."/>
            <person name="He Z."/>
        </authorList>
    </citation>
    <scope>NUCLEOTIDE SEQUENCE</scope>
    <source>
        <strain evidence="13">RS638</strain>
        <plasmid evidence="13">p1</plasmid>
    </source>
</reference>
<keyword evidence="3 6" id="KW-0812">Transmembrane</keyword>
<evidence type="ECO:0000256" key="5">
    <source>
        <dbReference type="ARBA" id="ARBA00023136"/>
    </source>
</evidence>
<evidence type="ECO:0000256" key="1">
    <source>
        <dbReference type="ARBA" id="ARBA00004141"/>
    </source>
</evidence>
<comment type="similarity">
    <text evidence="2">Belongs to the multi antimicrobial extrusion (MATE) (TC 2.A.66.1) family.</text>
</comment>
<comment type="subcellular location">
    <subcellularLocation>
        <location evidence="1">Membrane</location>
        <topology evidence="1">Multi-pass membrane protein</topology>
    </subcellularLocation>
</comment>
<dbReference type="EMBL" id="LN899821">
    <property type="protein sequence ID" value="CUV16029.1"/>
    <property type="molecule type" value="Genomic_DNA"/>
</dbReference>
<accession>A0A0K1ZQQ4</accession>
<dbReference type="AlphaFoldDB" id="A0A0K1ZQQ4"/>
<dbReference type="EMBL" id="LN899822">
    <property type="protein sequence ID" value="CUV60318.1"/>
    <property type="molecule type" value="Genomic_DNA"/>
</dbReference>
<evidence type="ECO:0000313" key="7">
    <source>
        <dbReference type="EMBL" id="CUV16029.1"/>
    </source>
</evidence>
<evidence type="ECO:0000313" key="11">
    <source>
        <dbReference type="EMBL" id="CUV53024.1"/>
    </source>
</evidence>
<dbReference type="PANTHER" id="PTHR42893">
    <property type="entry name" value="PROTEIN DETOXIFICATION 44, CHLOROPLASTIC-RELATED"/>
    <property type="match status" value="1"/>
</dbReference>
<reference evidence="8" key="1">
    <citation type="submission" date="2015-10" db="EMBL/GenBank/DDBJ databases">
        <authorList>
            <person name="Gilbert D.G."/>
        </authorList>
    </citation>
    <scope>NUCLEOTIDE SEQUENCE</scope>
    <source>
        <strain evidence="8">Phyl III-seqv23</strain>
    </source>
</reference>
<evidence type="ECO:0000256" key="2">
    <source>
        <dbReference type="ARBA" id="ARBA00010199"/>
    </source>
</evidence>
<evidence type="ECO:0000256" key="4">
    <source>
        <dbReference type="ARBA" id="ARBA00022989"/>
    </source>
</evidence>
<organism evidence="8">
    <name type="scientific">Ralstonia solanacearum</name>
    <name type="common">Pseudomonas solanacearum</name>
    <dbReference type="NCBI Taxonomy" id="305"/>
    <lineage>
        <taxon>Bacteria</taxon>
        <taxon>Pseudomonadati</taxon>
        <taxon>Pseudomonadota</taxon>
        <taxon>Betaproteobacteria</taxon>
        <taxon>Burkholderiales</taxon>
        <taxon>Burkholderiaceae</taxon>
        <taxon>Ralstonia</taxon>
        <taxon>Ralstonia solanacearum species complex</taxon>
    </lineage>
</organism>
<evidence type="ECO:0000256" key="3">
    <source>
        <dbReference type="ARBA" id="ARBA00022692"/>
    </source>
</evidence>
<feature type="transmembrane region" description="Helical" evidence="6">
    <location>
        <begin position="197"/>
        <end position="219"/>
    </location>
</feature>
<feature type="transmembrane region" description="Helical" evidence="6">
    <location>
        <begin position="366"/>
        <end position="389"/>
    </location>
</feature>
<protein>
    <submittedName>
        <fullName evidence="8">DNA-damage-inducible protein F</fullName>
    </submittedName>
    <submittedName>
        <fullName evidence="13">MATE family efflux transporter</fullName>
    </submittedName>
</protein>
<keyword evidence="13" id="KW-0614">Plasmid</keyword>
<evidence type="ECO:0000256" key="6">
    <source>
        <dbReference type="SAM" id="Phobius"/>
    </source>
</evidence>
<feature type="transmembrane region" description="Helical" evidence="6">
    <location>
        <begin position="328"/>
        <end position="354"/>
    </location>
</feature>
<feature type="transmembrane region" description="Helical" evidence="6">
    <location>
        <begin position="278"/>
        <end position="297"/>
    </location>
</feature>
<dbReference type="PATRIC" id="fig|305.118.peg.4437"/>
<dbReference type="EMBL" id="LN899820">
    <property type="protein sequence ID" value="CUV53024.1"/>
    <property type="molecule type" value="Genomic_DNA"/>
</dbReference>